<dbReference type="InterPro" id="IPR013105">
    <property type="entry name" value="TPR_2"/>
</dbReference>
<feature type="compositionally biased region" description="Polar residues" evidence="4">
    <location>
        <begin position="211"/>
        <end position="222"/>
    </location>
</feature>
<dbReference type="PANTHER" id="PTHR22904">
    <property type="entry name" value="TPR REPEAT CONTAINING PROTEIN"/>
    <property type="match status" value="1"/>
</dbReference>
<keyword evidence="5" id="KW-0472">Membrane</keyword>
<organism evidence="6">
    <name type="scientific">Arion vulgaris</name>
    <dbReference type="NCBI Taxonomy" id="1028688"/>
    <lineage>
        <taxon>Eukaryota</taxon>
        <taxon>Metazoa</taxon>
        <taxon>Spiralia</taxon>
        <taxon>Lophotrochozoa</taxon>
        <taxon>Mollusca</taxon>
        <taxon>Gastropoda</taxon>
        <taxon>Heterobranchia</taxon>
        <taxon>Euthyneura</taxon>
        <taxon>Panpulmonata</taxon>
        <taxon>Eupulmonata</taxon>
        <taxon>Stylommatophora</taxon>
        <taxon>Helicina</taxon>
        <taxon>Arionoidea</taxon>
        <taxon>Arionidae</taxon>
        <taxon>Arion</taxon>
    </lineage>
</organism>
<dbReference type="PROSITE" id="PS50005">
    <property type="entry name" value="TPR"/>
    <property type="match status" value="1"/>
</dbReference>
<evidence type="ECO:0000256" key="1">
    <source>
        <dbReference type="ARBA" id="ARBA00022737"/>
    </source>
</evidence>
<evidence type="ECO:0000256" key="2">
    <source>
        <dbReference type="ARBA" id="ARBA00022803"/>
    </source>
</evidence>
<feature type="repeat" description="TPR" evidence="3">
    <location>
        <begin position="73"/>
        <end position="106"/>
    </location>
</feature>
<dbReference type="SMART" id="SM00028">
    <property type="entry name" value="TPR"/>
    <property type="match status" value="3"/>
</dbReference>
<keyword evidence="1" id="KW-0677">Repeat</keyword>
<name>A0A0B7AVY9_9EUPU</name>
<protein>
    <submittedName>
        <fullName evidence="6">Uncharacterized protein</fullName>
    </submittedName>
</protein>
<keyword evidence="5" id="KW-1133">Transmembrane helix</keyword>
<dbReference type="InterPro" id="IPR011990">
    <property type="entry name" value="TPR-like_helical_dom_sf"/>
</dbReference>
<evidence type="ECO:0000256" key="4">
    <source>
        <dbReference type="SAM" id="MobiDB-lite"/>
    </source>
</evidence>
<keyword evidence="2 3" id="KW-0802">TPR repeat</keyword>
<evidence type="ECO:0000256" key="3">
    <source>
        <dbReference type="PROSITE-ProRule" id="PRU00339"/>
    </source>
</evidence>
<feature type="transmembrane region" description="Helical" evidence="5">
    <location>
        <begin position="158"/>
        <end position="179"/>
    </location>
</feature>
<gene>
    <name evidence="6" type="primary">ORF144641</name>
</gene>
<evidence type="ECO:0000313" key="6">
    <source>
        <dbReference type="EMBL" id="CEK84807.1"/>
    </source>
</evidence>
<evidence type="ECO:0000256" key="5">
    <source>
        <dbReference type="SAM" id="Phobius"/>
    </source>
</evidence>
<keyword evidence="5" id="KW-0812">Transmembrane</keyword>
<accession>A0A0B7AVY9</accession>
<dbReference type="EMBL" id="HACG01037942">
    <property type="protein sequence ID" value="CEK84807.1"/>
    <property type="molecule type" value="Transcribed_RNA"/>
</dbReference>
<dbReference type="PANTHER" id="PTHR22904:SF532">
    <property type="entry name" value="HEAT SHOCK PROTEIN STI1-LIKE PROTEIN"/>
    <property type="match status" value="1"/>
</dbReference>
<dbReference type="SUPFAM" id="SSF48452">
    <property type="entry name" value="TPR-like"/>
    <property type="match status" value="1"/>
</dbReference>
<dbReference type="Pfam" id="PF07719">
    <property type="entry name" value="TPR_2"/>
    <property type="match status" value="1"/>
</dbReference>
<sequence>MKTKAEQCKVEGNKCLKEGNYTAAVIHYTEAVKHEPNSAVLHSNRALAFLKIDQLFLAMEDAQKVIKFEPSWPKGFFRKAEIEFRAGEYEKALISYKQAFMLDPGDQGLVAAINKTNKEINKDRRDATQKPLMYSCIGLLVGVIIVAADQFLTAQPAIQYSILQVMLVAACGGVGYAAAKIQRLLMLSQRKALLEEPLDLLKELGDDSDQNGHAASQMSQPLKQRGGREKENNKEK</sequence>
<dbReference type="InterPro" id="IPR019734">
    <property type="entry name" value="TPR_rpt"/>
</dbReference>
<dbReference type="GO" id="GO:0051879">
    <property type="term" value="F:Hsp90 protein binding"/>
    <property type="evidence" value="ECO:0007669"/>
    <property type="project" value="TreeGrafter"/>
</dbReference>
<feature type="transmembrane region" description="Helical" evidence="5">
    <location>
        <begin position="132"/>
        <end position="152"/>
    </location>
</feature>
<feature type="compositionally biased region" description="Basic and acidic residues" evidence="4">
    <location>
        <begin position="226"/>
        <end position="236"/>
    </location>
</feature>
<feature type="region of interest" description="Disordered" evidence="4">
    <location>
        <begin position="204"/>
        <end position="236"/>
    </location>
</feature>
<proteinExistence type="predicted"/>
<reference evidence="6" key="1">
    <citation type="submission" date="2014-12" db="EMBL/GenBank/DDBJ databases">
        <title>Insight into the proteome of Arion vulgaris.</title>
        <authorList>
            <person name="Aradska J."/>
            <person name="Bulat T."/>
            <person name="Smidak R."/>
            <person name="Sarate P."/>
            <person name="Gangsoo J."/>
            <person name="Sialana F."/>
            <person name="Bilban M."/>
            <person name="Lubec G."/>
        </authorList>
    </citation>
    <scope>NUCLEOTIDE SEQUENCE</scope>
    <source>
        <tissue evidence="6">Skin</tissue>
    </source>
</reference>
<dbReference type="Gene3D" id="1.25.40.10">
    <property type="entry name" value="Tetratricopeptide repeat domain"/>
    <property type="match status" value="1"/>
</dbReference>
<dbReference type="AlphaFoldDB" id="A0A0B7AVY9"/>